<name>A0ABR9JL59_9ACTN</name>
<proteinExistence type="predicted"/>
<reference evidence="1 2" key="1">
    <citation type="submission" date="2020-10" db="EMBL/GenBank/DDBJ databases">
        <title>Sequencing the genomes of 1000 actinobacteria strains.</title>
        <authorList>
            <person name="Klenk H.-P."/>
        </authorList>
    </citation>
    <scope>NUCLEOTIDE SEQUENCE [LARGE SCALE GENOMIC DNA]</scope>
    <source>
        <strain evidence="1 2">DSM 46744</strain>
    </source>
</reference>
<keyword evidence="2" id="KW-1185">Reference proteome</keyword>
<organism evidence="1 2">
    <name type="scientific">Actinomadura algeriensis</name>
    <dbReference type="NCBI Taxonomy" id="1679523"/>
    <lineage>
        <taxon>Bacteria</taxon>
        <taxon>Bacillati</taxon>
        <taxon>Actinomycetota</taxon>
        <taxon>Actinomycetes</taxon>
        <taxon>Streptosporangiales</taxon>
        <taxon>Thermomonosporaceae</taxon>
        <taxon>Actinomadura</taxon>
    </lineage>
</organism>
<gene>
    <name evidence="1" type="ORF">H4W34_001086</name>
</gene>
<dbReference type="EMBL" id="JADBDZ010000001">
    <property type="protein sequence ID" value="MBE1531253.1"/>
    <property type="molecule type" value="Genomic_DNA"/>
</dbReference>
<accession>A0ABR9JL59</accession>
<protein>
    <recommendedName>
        <fullName evidence="3">RES domain-containing protein</fullName>
    </recommendedName>
</protein>
<sequence length="247" mass="27978">MGIVESVLEFADVRPLPGLDRAWTFPGAYNRFQRAVALTEDGRKAFQVLCTTGYSDETAAAILRFARLHETRLWQAAPFAAVPGFALPGNDFDCLASVLPAITDSHADDWERHVFDVFPAWRCEFSLDESESEARHRFRKELDPQNFERRPRPFLRIRYENPRTGLRASESGGRMLADAARWEREVGIIDEAGSGWAEAENHRGQVRRVVWNDGVAELVDPVTREREPFKVADAVEFIGRFSVAGLE</sequence>
<comment type="caution">
    <text evidence="1">The sequence shown here is derived from an EMBL/GenBank/DDBJ whole genome shotgun (WGS) entry which is preliminary data.</text>
</comment>
<evidence type="ECO:0000313" key="2">
    <source>
        <dbReference type="Proteomes" id="UP000627838"/>
    </source>
</evidence>
<dbReference type="Proteomes" id="UP000627838">
    <property type="component" value="Unassembled WGS sequence"/>
</dbReference>
<evidence type="ECO:0008006" key="3">
    <source>
        <dbReference type="Google" id="ProtNLM"/>
    </source>
</evidence>
<evidence type="ECO:0000313" key="1">
    <source>
        <dbReference type="EMBL" id="MBE1531253.1"/>
    </source>
</evidence>
<dbReference type="RefSeq" id="WP_192758153.1">
    <property type="nucleotide sequence ID" value="NZ_JADBDZ010000001.1"/>
</dbReference>